<accession>A0ABT0A805</accession>
<dbReference type="InterPro" id="IPR045851">
    <property type="entry name" value="AMP-bd_C_sf"/>
</dbReference>
<dbReference type="NCBIfam" id="NF004837">
    <property type="entry name" value="PRK06187.1"/>
    <property type="match status" value="1"/>
</dbReference>
<evidence type="ECO:0000313" key="4">
    <source>
        <dbReference type="Proteomes" id="UP001162802"/>
    </source>
</evidence>
<comment type="caution">
    <text evidence="3">The sequence shown here is derived from an EMBL/GenBank/DDBJ whole genome shotgun (WGS) entry which is preliminary data.</text>
</comment>
<organism evidence="3 4">
    <name type="scientific">Novosphingobium mangrovi</name>
    <name type="common">ex Hu et al. 2023</name>
    <dbReference type="NCBI Taxonomy" id="2930094"/>
    <lineage>
        <taxon>Bacteria</taxon>
        <taxon>Pseudomonadati</taxon>
        <taxon>Pseudomonadota</taxon>
        <taxon>Alphaproteobacteria</taxon>
        <taxon>Sphingomonadales</taxon>
        <taxon>Sphingomonadaceae</taxon>
        <taxon>Novosphingobium</taxon>
    </lineage>
</organism>
<dbReference type="Pfam" id="PF00501">
    <property type="entry name" value="AMP-binding"/>
    <property type="match status" value="1"/>
</dbReference>
<dbReference type="InterPro" id="IPR042099">
    <property type="entry name" value="ANL_N_sf"/>
</dbReference>
<dbReference type="InterPro" id="IPR050237">
    <property type="entry name" value="ATP-dep_AMP-bd_enzyme"/>
</dbReference>
<keyword evidence="3" id="KW-0436">Ligase</keyword>
<dbReference type="PANTHER" id="PTHR43767:SF1">
    <property type="entry name" value="NONRIBOSOMAL PEPTIDE SYNTHASE PES1 (EUROFUNG)-RELATED"/>
    <property type="match status" value="1"/>
</dbReference>
<evidence type="ECO:0000259" key="1">
    <source>
        <dbReference type="Pfam" id="PF00501"/>
    </source>
</evidence>
<protein>
    <submittedName>
        <fullName evidence="3">Long-chain-fatty-acid--CoA ligase</fullName>
        <ecNumber evidence="3">6.2.1.3</ecNumber>
    </submittedName>
</protein>
<feature type="domain" description="AMP-binding enzyme C-terminal" evidence="2">
    <location>
        <begin position="448"/>
        <end position="523"/>
    </location>
</feature>
<evidence type="ECO:0000259" key="2">
    <source>
        <dbReference type="Pfam" id="PF13193"/>
    </source>
</evidence>
<dbReference type="RefSeq" id="WP_243796511.1">
    <property type="nucleotide sequence ID" value="NZ_JALHAT010000002.1"/>
</dbReference>
<evidence type="ECO:0000313" key="3">
    <source>
        <dbReference type="EMBL" id="MCJ1959321.1"/>
    </source>
</evidence>
<proteinExistence type="predicted"/>
<dbReference type="GO" id="GO:0004467">
    <property type="term" value="F:long-chain fatty acid-CoA ligase activity"/>
    <property type="evidence" value="ECO:0007669"/>
    <property type="project" value="UniProtKB-EC"/>
</dbReference>
<dbReference type="PANTHER" id="PTHR43767">
    <property type="entry name" value="LONG-CHAIN-FATTY-ACID--COA LIGASE"/>
    <property type="match status" value="1"/>
</dbReference>
<dbReference type="Proteomes" id="UP001162802">
    <property type="component" value="Unassembled WGS sequence"/>
</dbReference>
<dbReference type="InterPro" id="IPR025110">
    <property type="entry name" value="AMP-bd_C"/>
</dbReference>
<gene>
    <name evidence="3" type="ORF">MTR65_01330</name>
</gene>
<reference evidence="3" key="1">
    <citation type="submission" date="2022-03" db="EMBL/GenBank/DDBJ databases">
        <title>Identification of a novel bacterium isolated from mangrove sediments.</title>
        <authorList>
            <person name="Pan X."/>
        </authorList>
    </citation>
    <scope>NUCLEOTIDE SEQUENCE</scope>
    <source>
        <strain evidence="3">B2637</strain>
    </source>
</reference>
<feature type="domain" description="AMP-dependent synthetase/ligase" evidence="1">
    <location>
        <begin position="35"/>
        <end position="397"/>
    </location>
</feature>
<sequence>MGDVRTHRSGVPAGKAQAIDFERMPRLGDIPAYFAQDRPERAAMRFGTRTTSWCELDRRATEVAHALAAEGVKPGDRVAFIGKGSDRFFELLFGAARLGAVVVPLQWRLAVPEAEAILAHCAPRLLFLEADQFAHLGSFAAYGGPDGCIAMGPGSSCRLFDDWHGHARPTGALPEVDPASAALQLYTSGTTGEPKGVVLSHANILSGRRDAMRAGMRWNEWDEGDVNLVALPLGHIGGVGWAIVGFFNGATTLIHAEFMPDAFIAALAGESVSKTFLVPTAIQILLTRPGIRERTFPQLRTMLYGASPIALDLLREATEVFACEFVQQYGMTETCGTVVYLPPEDHDPAGNERMRAAGLPMPGVELRIVDPSTRGALGVREVGEVETRSVANMLGYWHAADKTAQVLDAEGWLKTGDAGYLDEDGYLYICDRFKDMICTGAENVYPAEVENAIYGHPAIAEVAVIGVPDARWGEAVKAVVVLKPGAEAQETDILAFARIRIGGHKVPKSVDFVEGLPRTPSGKVMRRKLRDPYWEGCERGVN</sequence>
<dbReference type="SUPFAM" id="SSF56801">
    <property type="entry name" value="Acetyl-CoA synthetase-like"/>
    <property type="match status" value="1"/>
</dbReference>
<dbReference type="Gene3D" id="3.30.300.30">
    <property type="match status" value="1"/>
</dbReference>
<dbReference type="EC" id="6.2.1.3" evidence="3"/>
<keyword evidence="4" id="KW-1185">Reference proteome</keyword>
<dbReference type="EMBL" id="JALHAT010000002">
    <property type="protein sequence ID" value="MCJ1959321.1"/>
    <property type="molecule type" value="Genomic_DNA"/>
</dbReference>
<dbReference type="Pfam" id="PF13193">
    <property type="entry name" value="AMP-binding_C"/>
    <property type="match status" value="1"/>
</dbReference>
<dbReference type="Gene3D" id="3.40.50.12780">
    <property type="entry name" value="N-terminal domain of ligase-like"/>
    <property type="match status" value="1"/>
</dbReference>
<name>A0ABT0A805_9SPHN</name>
<dbReference type="InterPro" id="IPR000873">
    <property type="entry name" value="AMP-dep_synth/lig_dom"/>
</dbReference>